<sequence>MVGSTSRHMQLIIIKSQLLSFIFSIIKFEMETYAVLSFPHHLSFFPSKINRNNKLFPSLPCKQHRSSRTSSTPLNCQKMYVPGFGEASPEAKAAKNLHNFFNYVAVRIVSAQLELHFPEQSYNKEAYDELMEFLSKHSLDDGDKFCADLMRESSRHKGLALRILEVRSAYCKHDFEWDNMKRLALQMVDDSNTKLMRDFVLETSHVENEN</sequence>
<evidence type="ECO:0000256" key="2">
    <source>
        <dbReference type="ARBA" id="ARBA00023186"/>
    </source>
</evidence>
<reference evidence="4 5" key="1">
    <citation type="submission" date="2021-02" db="EMBL/GenBank/DDBJ databases">
        <title>Plant Genome Project.</title>
        <authorList>
            <person name="Zhang R.-G."/>
        </authorList>
    </citation>
    <scope>NUCLEOTIDE SEQUENCE [LARGE SCALE GENOMIC DNA]</scope>
    <source>
        <tissue evidence="4">Leaves</tissue>
    </source>
</reference>
<keyword evidence="3" id="KW-0120">Carbon dioxide fixation</keyword>
<dbReference type="PANTHER" id="PTHR33791:SF12">
    <property type="entry name" value="CHAPERONIN-LIKE RBCX PROTEIN 1, CHLOROPLASTIC"/>
    <property type="match status" value="1"/>
</dbReference>
<comment type="caution">
    <text evidence="4">The sequence shown here is derived from an EMBL/GenBank/DDBJ whole genome shotgun (WGS) entry which is preliminary data.</text>
</comment>
<dbReference type="InterPro" id="IPR038052">
    <property type="entry name" value="Chaperonin_RbcX_sf"/>
</dbReference>
<evidence type="ECO:0000313" key="5">
    <source>
        <dbReference type="Proteomes" id="UP000827721"/>
    </source>
</evidence>
<gene>
    <name evidence="4" type="ORF">JRO89_XS06G0162700</name>
</gene>
<dbReference type="Gene3D" id="1.10.1200.210">
    <property type="entry name" value="Chaperonin-like RbcX"/>
    <property type="match status" value="1"/>
</dbReference>
<proteinExistence type="predicted"/>
<dbReference type="Proteomes" id="UP000827721">
    <property type="component" value="Unassembled WGS sequence"/>
</dbReference>
<evidence type="ECO:0000256" key="3">
    <source>
        <dbReference type="ARBA" id="ARBA00023300"/>
    </source>
</evidence>
<keyword evidence="2" id="KW-0143">Chaperone</keyword>
<keyword evidence="5" id="KW-1185">Reference proteome</keyword>
<protein>
    <recommendedName>
        <fullName evidence="6">Chaperonin-like RBCX protein 1, chloroplastic</fullName>
    </recommendedName>
</protein>
<dbReference type="Pfam" id="PF02341">
    <property type="entry name" value="RbcX"/>
    <property type="match status" value="1"/>
</dbReference>
<dbReference type="PANTHER" id="PTHR33791">
    <property type="entry name" value="CHAPERONIN-LIKE RBCX PROTEIN 1, CHLOROPLASTIC"/>
    <property type="match status" value="1"/>
</dbReference>
<accession>A0ABQ8HYK8</accession>
<dbReference type="InterPro" id="IPR003435">
    <property type="entry name" value="Chaperonin_RcbX"/>
</dbReference>
<keyword evidence="1" id="KW-0602">Photosynthesis</keyword>
<organism evidence="4 5">
    <name type="scientific">Xanthoceras sorbifolium</name>
    <dbReference type="NCBI Taxonomy" id="99658"/>
    <lineage>
        <taxon>Eukaryota</taxon>
        <taxon>Viridiplantae</taxon>
        <taxon>Streptophyta</taxon>
        <taxon>Embryophyta</taxon>
        <taxon>Tracheophyta</taxon>
        <taxon>Spermatophyta</taxon>
        <taxon>Magnoliopsida</taxon>
        <taxon>eudicotyledons</taxon>
        <taxon>Gunneridae</taxon>
        <taxon>Pentapetalae</taxon>
        <taxon>rosids</taxon>
        <taxon>malvids</taxon>
        <taxon>Sapindales</taxon>
        <taxon>Sapindaceae</taxon>
        <taxon>Xanthoceroideae</taxon>
        <taxon>Xanthoceras</taxon>
    </lineage>
</organism>
<dbReference type="SUPFAM" id="SSF158615">
    <property type="entry name" value="RbcX-like"/>
    <property type="match status" value="1"/>
</dbReference>
<name>A0ABQ8HYK8_9ROSI</name>
<evidence type="ECO:0008006" key="6">
    <source>
        <dbReference type="Google" id="ProtNLM"/>
    </source>
</evidence>
<evidence type="ECO:0000256" key="1">
    <source>
        <dbReference type="ARBA" id="ARBA00022531"/>
    </source>
</evidence>
<evidence type="ECO:0000313" key="4">
    <source>
        <dbReference type="EMBL" id="KAH7569441.1"/>
    </source>
</evidence>
<dbReference type="EMBL" id="JAFEMO010000006">
    <property type="protein sequence ID" value="KAH7569441.1"/>
    <property type="molecule type" value="Genomic_DNA"/>
</dbReference>